<evidence type="ECO:0000313" key="2">
    <source>
        <dbReference type="EMBL" id="KAB1632499.1"/>
    </source>
</evidence>
<sequence>MSVENMSDEKMKNRRPSRRTLLKGAAWAAPAVTLAAATPAFAAASPVEPSQDPAYFATGGRATYPTGGGTGVFTLESLDNDNNAAVMPSDTILTITPSAGANFTINSVTGGTLSGPDGNGVYTVTATASTTISEIKVNYTLGGAVGSTVTFSGTSASISATASHTATVQA</sequence>
<protein>
    <recommendedName>
        <fullName evidence="4">Twin-arginine translocation signal domain-containing protein</fullName>
    </recommendedName>
</protein>
<proteinExistence type="predicted"/>
<dbReference type="InterPro" id="IPR006311">
    <property type="entry name" value="TAT_signal"/>
</dbReference>
<feature type="signal peptide" evidence="1">
    <location>
        <begin position="1"/>
        <end position="42"/>
    </location>
</feature>
<organism evidence="2 3">
    <name type="scientific">Pseudoclavibacter caeni</name>
    <dbReference type="NCBI Taxonomy" id="908846"/>
    <lineage>
        <taxon>Bacteria</taxon>
        <taxon>Bacillati</taxon>
        <taxon>Actinomycetota</taxon>
        <taxon>Actinomycetes</taxon>
        <taxon>Micrococcales</taxon>
        <taxon>Microbacteriaceae</taxon>
        <taxon>Pseudoclavibacter</taxon>
    </lineage>
</organism>
<dbReference type="PROSITE" id="PS51318">
    <property type="entry name" value="TAT"/>
    <property type="match status" value="1"/>
</dbReference>
<dbReference type="Proteomes" id="UP000481339">
    <property type="component" value="Unassembled WGS sequence"/>
</dbReference>
<dbReference type="RefSeq" id="WP_158036276.1">
    <property type="nucleotide sequence ID" value="NZ_BAAAZV010000017.1"/>
</dbReference>
<keyword evidence="3" id="KW-1185">Reference proteome</keyword>
<evidence type="ECO:0008006" key="4">
    <source>
        <dbReference type="Google" id="ProtNLM"/>
    </source>
</evidence>
<dbReference type="AlphaFoldDB" id="A0A7C8BNH8"/>
<reference evidence="2 3" key="1">
    <citation type="submission" date="2019-09" db="EMBL/GenBank/DDBJ databases">
        <title>Phylogeny of genus Pseudoclavibacter and closely related genus.</title>
        <authorList>
            <person name="Li Y."/>
        </authorList>
    </citation>
    <scope>NUCLEOTIDE SEQUENCE [LARGE SCALE GENOMIC DNA]</scope>
    <source>
        <strain evidence="2 3">JCM 16921</strain>
    </source>
</reference>
<comment type="caution">
    <text evidence="2">The sequence shown here is derived from an EMBL/GenBank/DDBJ whole genome shotgun (WGS) entry which is preliminary data.</text>
</comment>
<gene>
    <name evidence="2" type="ORF">F8O02_05750</name>
</gene>
<name>A0A7C8BNH8_9MICO</name>
<evidence type="ECO:0000313" key="3">
    <source>
        <dbReference type="Proteomes" id="UP000481339"/>
    </source>
</evidence>
<dbReference type="EMBL" id="WBKA01000003">
    <property type="protein sequence ID" value="KAB1632499.1"/>
    <property type="molecule type" value="Genomic_DNA"/>
</dbReference>
<feature type="chain" id="PRO_5028809808" description="Twin-arginine translocation signal domain-containing protein" evidence="1">
    <location>
        <begin position="43"/>
        <end position="170"/>
    </location>
</feature>
<keyword evidence="1" id="KW-0732">Signal</keyword>
<evidence type="ECO:0000256" key="1">
    <source>
        <dbReference type="SAM" id="SignalP"/>
    </source>
</evidence>
<accession>A0A7C8BNH8</accession>